<organism evidence="1 2">
    <name type="scientific">Prorocentrum cordatum</name>
    <dbReference type="NCBI Taxonomy" id="2364126"/>
    <lineage>
        <taxon>Eukaryota</taxon>
        <taxon>Sar</taxon>
        <taxon>Alveolata</taxon>
        <taxon>Dinophyceae</taxon>
        <taxon>Prorocentrales</taxon>
        <taxon>Prorocentraceae</taxon>
        <taxon>Prorocentrum</taxon>
    </lineage>
</organism>
<name>A0ABN9W4R7_9DINO</name>
<accession>A0ABN9W4R7</accession>
<comment type="caution">
    <text evidence="1">The sequence shown here is derived from an EMBL/GenBank/DDBJ whole genome shotgun (WGS) entry which is preliminary data.</text>
</comment>
<evidence type="ECO:0000313" key="1">
    <source>
        <dbReference type="EMBL" id="CAK0879550.1"/>
    </source>
</evidence>
<evidence type="ECO:0000313" key="2">
    <source>
        <dbReference type="Proteomes" id="UP001189429"/>
    </source>
</evidence>
<evidence type="ECO:0008006" key="3">
    <source>
        <dbReference type="Google" id="ProtNLM"/>
    </source>
</evidence>
<reference evidence="1" key="1">
    <citation type="submission" date="2023-10" db="EMBL/GenBank/DDBJ databases">
        <authorList>
            <person name="Chen Y."/>
            <person name="Shah S."/>
            <person name="Dougan E. K."/>
            <person name="Thang M."/>
            <person name="Chan C."/>
        </authorList>
    </citation>
    <scope>NUCLEOTIDE SEQUENCE [LARGE SCALE GENOMIC DNA]</scope>
</reference>
<dbReference type="EMBL" id="CAUYUJ010017971">
    <property type="protein sequence ID" value="CAK0879550.1"/>
    <property type="molecule type" value="Genomic_DNA"/>
</dbReference>
<sequence length="204" mass="22493">MDAEEGQLVGLARERGAHIFSCDAHAVYETEHTGVGEWKSFTNTDVFIKIWKQVLGDAAYKDHDWTVKVDPDAVFLPDRLKQHLEGLRAPAGASLYLKNCGFKFGFMGSLEVLSGQAVGDYARDVEGCSEHLGHDGGEDFYLMSCLDAIGVGYMVDDTVLDDKYTYSDDYDLGDVSFCGSGSAAAYHPLKRPDQWQQCLDTASR</sequence>
<protein>
    <recommendedName>
        <fullName evidence="3">Hexosyltransferase</fullName>
    </recommendedName>
</protein>
<gene>
    <name evidence="1" type="ORF">PCOR1329_LOCUS62948</name>
</gene>
<keyword evidence="2" id="KW-1185">Reference proteome</keyword>
<dbReference type="Proteomes" id="UP001189429">
    <property type="component" value="Unassembled WGS sequence"/>
</dbReference>
<proteinExistence type="predicted"/>